<dbReference type="Proteomes" id="UP000789920">
    <property type="component" value="Unassembled WGS sequence"/>
</dbReference>
<dbReference type="EMBL" id="CAJVQC010104954">
    <property type="protein sequence ID" value="CAG8832863.1"/>
    <property type="molecule type" value="Genomic_DNA"/>
</dbReference>
<name>A0ACA9S9Q5_9GLOM</name>
<proteinExistence type="predicted"/>
<evidence type="ECO:0000313" key="1">
    <source>
        <dbReference type="EMBL" id="CAG8832863.1"/>
    </source>
</evidence>
<feature type="non-terminal residue" evidence="1">
    <location>
        <position position="1"/>
    </location>
</feature>
<comment type="caution">
    <text evidence="1">The sequence shown here is derived from an EMBL/GenBank/DDBJ whole genome shotgun (WGS) entry which is preliminary data.</text>
</comment>
<gene>
    <name evidence="1" type="ORF">RPERSI_LOCUS28617</name>
</gene>
<protein>
    <submittedName>
        <fullName evidence="1">26107_t:CDS:1</fullName>
    </submittedName>
</protein>
<feature type="non-terminal residue" evidence="1">
    <location>
        <position position="50"/>
    </location>
</feature>
<keyword evidence="2" id="KW-1185">Reference proteome</keyword>
<accession>A0ACA9S9Q5</accession>
<reference evidence="1" key="1">
    <citation type="submission" date="2021-06" db="EMBL/GenBank/DDBJ databases">
        <authorList>
            <person name="Kallberg Y."/>
            <person name="Tangrot J."/>
            <person name="Rosling A."/>
        </authorList>
    </citation>
    <scope>NUCLEOTIDE SEQUENCE</scope>
    <source>
        <strain evidence="1">MA461A</strain>
    </source>
</reference>
<evidence type="ECO:0000313" key="2">
    <source>
        <dbReference type="Proteomes" id="UP000789920"/>
    </source>
</evidence>
<sequence>DHSSRHMLLPKSDGSFIVDANKIWKECVSEIFQFCKSNDLLRLWTYLWKE</sequence>
<organism evidence="1 2">
    <name type="scientific">Racocetra persica</name>
    <dbReference type="NCBI Taxonomy" id="160502"/>
    <lineage>
        <taxon>Eukaryota</taxon>
        <taxon>Fungi</taxon>
        <taxon>Fungi incertae sedis</taxon>
        <taxon>Mucoromycota</taxon>
        <taxon>Glomeromycotina</taxon>
        <taxon>Glomeromycetes</taxon>
        <taxon>Diversisporales</taxon>
        <taxon>Gigasporaceae</taxon>
        <taxon>Racocetra</taxon>
    </lineage>
</organism>